<reference evidence="2" key="1">
    <citation type="submission" date="2018-05" db="EMBL/GenBank/DDBJ databases">
        <title>Draft genome of Mucuna pruriens seed.</title>
        <authorList>
            <person name="Nnadi N.E."/>
            <person name="Vos R."/>
            <person name="Hasami M.H."/>
            <person name="Devisetty U.K."/>
            <person name="Aguiy J.C."/>
        </authorList>
    </citation>
    <scope>NUCLEOTIDE SEQUENCE [LARGE SCALE GENOMIC DNA]</scope>
    <source>
        <strain evidence="2">JCA_2017</strain>
    </source>
</reference>
<gene>
    <name evidence="2" type="ORF">CR513_50684</name>
</gene>
<feature type="non-terminal residue" evidence="2">
    <location>
        <position position="1"/>
    </location>
</feature>
<evidence type="ECO:0000313" key="2">
    <source>
        <dbReference type="EMBL" id="RDX70103.1"/>
    </source>
</evidence>
<organism evidence="2 3">
    <name type="scientific">Mucuna pruriens</name>
    <name type="common">Velvet bean</name>
    <name type="synonym">Dolichos pruriens</name>
    <dbReference type="NCBI Taxonomy" id="157652"/>
    <lineage>
        <taxon>Eukaryota</taxon>
        <taxon>Viridiplantae</taxon>
        <taxon>Streptophyta</taxon>
        <taxon>Embryophyta</taxon>
        <taxon>Tracheophyta</taxon>
        <taxon>Spermatophyta</taxon>
        <taxon>Magnoliopsida</taxon>
        <taxon>eudicotyledons</taxon>
        <taxon>Gunneridae</taxon>
        <taxon>Pentapetalae</taxon>
        <taxon>rosids</taxon>
        <taxon>fabids</taxon>
        <taxon>Fabales</taxon>
        <taxon>Fabaceae</taxon>
        <taxon>Papilionoideae</taxon>
        <taxon>50 kb inversion clade</taxon>
        <taxon>NPAAA clade</taxon>
        <taxon>indigoferoid/millettioid clade</taxon>
        <taxon>Phaseoleae</taxon>
        <taxon>Mucuna</taxon>
    </lineage>
</organism>
<dbReference type="OrthoDB" id="775914at2759"/>
<name>A0A371EVR8_MUCPR</name>
<feature type="region of interest" description="Disordered" evidence="1">
    <location>
        <begin position="417"/>
        <end position="446"/>
    </location>
</feature>
<evidence type="ECO:0000256" key="1">
    <source>
        <dbReference type="SAM" id="MobiDB-lite"/>
    </source>
</evidence>
<feature type="region of interest" description="Disordered" evidence="1">
    <location>
        <begin position="193"/>
        <end position="253"/>
    </location>
</feature>
<protein>
    <submittedName>
        <fullName evidence="2">Uncharacterized protein</fullName>
    </submittedName>
</protein>
<dbReference type="PANTHER" id="PTHR34461">
    <property type="entry name" value="EXPRESSED PROTEIN"/>
    <property type="match status" value="1"/>
</dbReference>
<proteinExistence type="predicted"/>
<dbReference type="STRING" id="157652.A0A371EVR8"/>
<dbReference type="AlphaFoldDB" id="A0A371EVR8"/>
<dbReference type="EMBL" id="QJKJ01011835">
    <property type="protein sequence ID" value="RDX70103.1"/>
    <property type="molecule type" value="Genomic_DNA"/>
</dbReference>
<evidence type="ECO:0000313" key="3">
    <source>
        <dbReference type="Proteomes" id="UP000257109"/>
    </source>
</evidence>
<keyword evidence="3" id="KW-1185">Reference proteome</keyword>
<comment type="caution">
    <text evidence="2">The sequence shown here is derived from an EMBL/GenBank/DDBJ whole genome shotgun (WGS) entry which is preliminary data.</text>
</comment>
<sequence length="751" mass="84859">MELRCCAHLHFIQAIKGGLVTKAPNVARGQPKLTFKKVSDIYDDGLLSHNDDGMVERSCFGAIEESEVKPMPDASVCNVNDGDDQRINNLDDDEFDNFTLNQLKESCQRRKRKHSQVLESCNRKIKIEDSSFLEDYGKEQMEADDSDFMETLSSWKFKLSKNMKAKKKKCFKDPISKYTQEIMLVVKSEELLDSQEFPPSSEEIQHSQEFPPSNEEIQDSQESPPSREEIQDSQESPPSSEEIQDGQEFPPSCEEIENNQEIPFSSGDSAALVVVKSEVPETDCFGRPDDYSVIEGQEAEIIYEWNLENELNYGWQERVDFLPLQMVTPSRMDIVISNSQPSDDQSPNMPAIEFEREECIMHPDLHYISPQLISLVEDHNSDINDNQPEGDTDTAVLLPNMATFKDDNTFLGDCSNDEFTTGAEDQVEPNSTIEHSPNPDGCLIRHSDDPLEYEEKQSFASVNFDEKRHVIEATDELTSWDECNGSSKLRRPERLLTTRKAISPSSQEKLCKAVESDDLNHKKNLKCKGKLYFSDQTDKMNGTAEGLDDITGARFTDIPNKISVIPRTSKRVSHPKGISKIPHSSRQASRLGCSSVQSCSKSAIAFTQQQMHDVESLAMKLTKELKSMKEIVDDMLRSEFCLNTPLRHKVNEARMAVKNATRAEDSAKRCLAFMSRDCSRFCKIMKLADDGPPPRDVVRKERKKIAFADEAGGRLCQVKFYEDDGGSSVLGLSRKIIVLGGISPGEYRFYD</sequence>
<dbReference type="Proteomes" id="UP000257109">
    <property type="component" value="Unassembled WGS sequence"/>
</dbReference>
<accession>A0A371EVR8</accession>
<dbReference type="PANTHER" id="PTHR34461:SF2">
    <property type="entry name" value="EXPRESSED PROTEIN"/>
    <property type="match status" value="1"/>
</dbReference>